<dbReference type="AlphaFoldDB" id="A0A075AQN7"/>
<proteinExistence type="predicted"/>
<gene>
    <name evidence="1" type="ORF">O9G_002315</name>
</gene>
<protein>
    <submittedName>
        <fullName evidence="1">Uncharacterized protein</fullName>
    </submittedName>
</protein>
<accession>A0A075AQN7</accession>
<dbReference type="EMBL" id="KE561145">
    <property type="protein sequence ID" value="EPZ32538.1"/>
    <property type="molecule type" value="Genomic_DNA"/>
</dbReference>
<evidence type="ECO:0000313" key="2">
    <source>
        <dbReference type="Proteomes" id="UP000030755"/>
    </source>
</evidence>
<organism evidence="1 2">
    <name type="scientific">Rozella allomycis (strain CSF55)</name>
    <dbReference type="NCBI Taxonomy" id="988480"/>
    <lineage>
        <taxon>Eukaryota</taxon>
        <taxon>Fungi</taxon>
        <taxon>Fungi incertae sedis</taxon>
        <taxon>Cryptomycota</taxon>
        <taxon>Cryptomycota incertae sedis</taxon>
        <taxon>Rozella</taxon>
    </lineage>
</organism>
<sequence>MDNRGCLFLIVSKLDLSLDCEDIEGEFGQDDGVGGHAIELFEYSKLSVLIASEGQMYCCRANSLIFSLVSSNVSICLMTVSDGIEVKEFVVIIFLQGFTLHLGKIW</sequence>
<reference evidence="1 2" key="1">
    <citation type="journal article" date="2013" name="Curr. Biol.">
        <title>Shared signatures of parasitism and phylogenomics unite Cryptomycota and microsporidia.</title>
        <authorList>
            <person name="James T.Y."/>
            <person name="Pelin A."/>
            <person name="Bonen L."/>
            <person name="Ahrendt S."/>
            <person name="Sain D."/>
            <person name="Corradi N."/>
            <person name="Stajich J.E."/>
        </authorList>
    </citation>
    <scope>NUCLEOTIDE SEQUENCE [LARGE SCALE GENOMIC DNA]</scope>
    <source>
        <strain evidence="1 2">CSF55</strain>
    </source>
</reference>
<keyword evidence="2" id="KW-1185">Reference proteome</keyword>
<evidence type="ECO:0000313" key="1">
    <source>
        <dbReference type="EMBL" id="EPZ32538.1"/>
    </source>
</evidence>
<name>A0A075AQN7_ROZAC</name>
<dbReference type="HOGENOM" id="CLU_2224710_0_0_1"/>
<dbReference type="Proteomes" id="UP000030755">
    <property type="component" value="Unassembled WGS sequence"/>
</dbReference>